<protein>
    <recommendedName>
        <fullName evidence="11">Chromatin modification-related protein</fullName>
    </recommendedName>
</protein>
<dbReference type="InterPro" id="IPR019786">
    <property type="entry name" value="Zinc_finger_PHD-type_CS"/>
</dbReference>
<reference evidence="14 15" key="1">
    <citation type="journal article" date="2011" name="J. Gen. Appl. Microbiol.">
        <title>Draft genome sequencing of the enigmatic yeast Saitoella complicata.</title>
        <authorList>
            <person name="Nishida H."/>
            <person name="Hamamoto M."/>
            <person name="Sugiyama J."/>
        </authorList>
    </citation>
    <scope>NUCLEOTIDE SEQUENCE [LARGE SCALE GENOMIC DNA]</scope>
    <source>
        <strain evidence="14 15">NRRL Y-17804</strain>
    </source>
</reference>
<dbReference type="GO" id="GO:0070210">
    <property type="term" value="C:Rpd3L-Expanded complex"/>
    <property type="evidence" value="ECO:0007669"/>
    <property type="project" value="TreeGrafter"/>
</dbReference>
<comment type="similarity">
    <text evidence="2 11">Belongs to the ING family.</text>
</comment>
<keyword evidence="5 9" id="KW-0862">Zinc</keyword>
<feature type="binding site" evidence="9">
    <location>
        <position position="275"/>
    </location>
    <ligand>
        <name>Zn(2+)</name>
        <dbReference type="ChEBI" id="CHEBI:29105"/>
        <label>1</label>
    </ligand>
</feature>
<keyword evidence="7 11" id="KW-0539">Nucleus</keyword>
<evidence type="ECO:0000256" key="10">
    <source>
        <dbReference type="PROSITE-ProRule" id="PRU00146"/>
    </source>
</evidence>
<dbReference type="GO" id="GO:0008270">
    <property type="term" value="F:zinc ion binding"/>
    <property type="evidence" value="ECO:0007669"/>
    <property type="project" value="UniProtKB-KW"/>
</dbReference>
<evidence type="ECO:0000256" key="5">
    <source>
        <dbReference type="ARBA" id="ARBA00022833"/>
    </source>
</evidence>
<dbReference type="EMBL" id="BACD03000025">
    <property type="protein sequence ID" value="GAO49728.1"/>
    <property type="molecule type" value="Genomic_DNA"/>
</dbReference>
<feature type="binding site" evidence="9">
    <location>
        <position position="253"/>
    </location>
    <ligand>
        <name>Zn(2+)</name>
        <dbReference type="ChEBI" id="CHEBI:29105"/>
        <label>1</label>
    </ligand>
</feature>
<feature type="site" description="Histone H3K4me3 binding" evidence="8">
    <location>
        <position position="250"/>
    </location>
</feature>
<evidence type="ECO:0000256" key="11">
    <source>
        <dbReference type="RuleBase" id="RU361213"/>
    </source>
</evidence>
<keyword evidence="4 10" id="KW-0863">Zinc-finger</keyword>
<gene>
    <name evidence="14" type="ORF">G7K_3871-t1</name>
</gene>
<dbReference type="Gene3D" id="6.10.140.1740">
    <property type="match status" value="1"/>
</dbReference>
<dbReference type="SMART" id="SM00249">
    <property type="entry name" value="PHD"/>
    <property type="match status" value="1"/>
</dbReference>
<evidence type="ECO:0000256" key="1">
    <source>
        <dbReference type="ARBA" id="ARBA00004123"/>
    </source>
</evidence>
<dbReference type="Gene3D" id="3.30.40.10">
    <property type="entry name" value="Zinc/RING finger domain, C3HC4 (zinc finger)"/>
    <property type="match status" value="1"/>
</dbReference>
<evidence type="ECO:0000313" key="15">
    <source>
        <dbReference type="Proteomes" id="UP000033140"/>
    </source>
</evidence>
<dbReference type="InterPro" id="IPR011011">
    <property type="entry name" value="Znf_FYVE_PHD"/>
</dbReference>
<feature type="compositionally biased region" description="Basic and acidic residues" evidence="12">
    <location>
        <begin position="141"/>
        <end position="153"/>
    </location>
</feature>
<feature type="region of interest" description="Disordered" evidence="12">
    <location>
        <begin position="136"/>
        <end position="241"/>
    </location>
</feature>
<dbReference type="Pfam" id="PF23011">
    <property type="entry name" value="PHD-1st_NSD"/>
    <property type="match status" value="1"/>
</dbReference>
<feature type="binding site" evidence="9">
    <location>
        <position position="278"/>
    </location>
    <ligand>
        <name>Zn(2+)</name>
        <dbReference type="ChEBI" id="CHEBI:29105"/>
        <label>1</label>
    </ligand>
</feature>
<evidence type="ECO:0000256" key="3">
    <source>
        <dbReference type="ARBA" id="ARBA00022723"/>
    </source>
</evidence>
<evidence type="ECO:0000256" key="9">
    <source>
        <dbReference type="PIRSR" id="PIRSR628651-51"/>
    </source>
</evidence>
<dbReference type="GO" id="GO:0006325">
    <property type="term" value="P:chromatin organization"/>
    <property type="evidence" value="ECO:0007669"/>
    <property type="project" value="UniProtKB-KW"/>
</dbReference>
<feature type="site" description="Histone H3K4me3 binding" evidence="8">
    <location>
        <position position="265"/>
    </location>
</feature>
<feature type="domain" description="PHD-type" evidence="13">
    <location>
        <begin position="248"/>
        <end position="297"/>
    </location>
</feature>
<keyword evidence="15" id="KW-1185">Reference proteome</keyword>
<comment type="caution">
    <text evidence="14">The sequence shown here is derived from an EMBL/GenBank/DDBJ whole genome shotgun (WGS) entry which is preliminary data.</text>
</comment>
<dbReference type="PROSITE" id="PS50016">
    <property type="entry name" value="ZF_PHD_2"/>
    <property type="match status" value="1"/>
</dbReference>
<dbReference type="InterPro" id="IPR001965">
    <property type="entry name" value="Znf_PHD"/>
</dbReference>
<feature type="site" description="Histone H3K4me3 binding" evidence="8">
    <location>
        <position position="273"/>
    </location>
</feature>
<dbReference type="InterPro" id="IPR024610">
    <property type="entry name" value="ING_N_histone-binding"/>
</dbReference>
<comment type="subcellular location">
    <subcellularLocation>
        <location evidence="1 11">Nucleus</location>
    </subcellularLocation>
</comment>
<keyword evidence="6 11" id="KW-0156">Chromatin regulator</keyword>
<dbReference type="PANTHER" id="PTHR10333">
    <property type="entry name" value="INHIBITOR OF GROWTH PROTEIN"/>
    <property type="match status" value="1"/>
</dbReference>
<evidence type="ECO:0000259" key="13">
    <source>
        <dbReference type="PROSITE" id="PS50016"/>
    </source>
</evidence>
<feature type="binding site" evidence="9">
    <location>
        <position position="269"/>
    </location>
    <ligand>
        <name>Zn(2+)</name>
        <dbReference type="ChEBI" id="CHEBI:29105"/>
        <label>2</label>
    </ligand>
</feature>
<reference evidence="14 15" key="2">
    <citation type="journal article" date="2014" name="J. Gen. Appl. Microbiol.">
        <title>The early diverging ascomycetous budding yeast Saitoella complicata has three histone deacetylases belonging to the Clr6, Hos2, and Rpd3 lineages.</title>
        <authorList>
            <person name="Nishida H."/>
            <person name="Matsumoto T."/>
            <person name="Kondo S."/>
            <person name="Hamamoto M."/>
            <person name="Yoshikawa H."/>
        </authorList>
    </citation>
    <scope>NUCLEOTIDE SEQUENCE [LARGE SCALE GENOMIC DNA]</scope>
    <source>
        <strain evidence="14 15">NRRL Y-17804</strain>
    </source>
</reference>
<dbReference type="GO" id="GO:0033698">
    <property type="term" value="C:Rpd3L complex"/>
    <property type="evidence" value="ECO:0007669"/>
    <property type="project" value="TreeGrafter"/>
</dbReference>
<name>A0A0E9NIU0_SAICN</name>
<evidence type="ECO:0000256" key="12">
    <source>
        <dbReference type="SAM" id="MobiDB-lite"/>
    </source>
</evidence>
<dbReference type="GO" id="GO:0006355">
    <property type="term" value="P:regulation of DNA-templated transcription"/>
    <property type="evidence" value="ECO:0007669"/>
    <property type="project" value="TreeGrafter"/>
</dbReference>
<reference evidence="14 15" key="3">
    <citation type="journal article" date="2015" name="Genome Announc.">
        <title>Draft Genome Sequence of the Archiascomycetous Yeast Saitoella complicata.</title>
        <authorList>
            <person name="Yamauchi K."/>
            <person name="Kondo S."/>
            <person name="Hamamoto M."/>
            <person name="Takahashi Y."/>
            <person name="Ogura Y."/>
            <person name="Hayashi T."/>
            <person name="Nishida H."/>
        </authorList>
    </citation>
    <scope>NUCLEOTIDE SEQUENCE [LARGE SCALE GENOMIC DNA]</scope>
    <source>
        <strain evidence="14 15">NRRL Y-17804</strain>
    </source>
</reference>
<evidence type="ECO:0000256" key="4">
    <source>
        <dbReference type="ARBA" id="ARBA00022771"/>
    </source>
</evidence>
<dbReference type="InterPro" id="IPR028651">
    <property type="entry name" value="ING_fam"/>
</dbReference>
<dbReference type="InterPro" id="IPR013083">
    <property type="entry name" value="Znf_RING/FYVE/PHD"/>
</dbReference>
<dbReference type="OrthoDB" id="5411773at2759"/>
<dbReference type="InterPro" id="IPR059153">
    <property type="entry name" value="NSD_PHD-1st"/>
</dbReference>
<comment type="function">
    <text evidence="11">Component of an histone acetyltransferase complex.</text>
</comment>
<dbReference type="STRING" id="698492.A0A0E9NIU0"/>
<comment type="domain">
    <text evidence="11">The PHD-type zinc finger mediates the binding to H3K4me3.</text>
</comment>
<dbReference type="PANTHER" id="PTHR10333:SF42">
    <property type="entry name" value="INHIBITOR OF GROWTH PROTEIN 5"/>
    <property type="match status" value="1"/>
</dbReference>
<dbReference type="RefSeq" id="XP_019021151.1">
    <property type="nucleotide sequence ID" value="XM_019168135.1"/>
</dbReference>
<evidence type="ECO:0000256" key="2">
    <source>
        <dbReference type="ARBA" id="ARBA00010210"/>
    </source>
</evidence>
<dbReference type="PROSITE" id="PS01359">
    <property type="entry name" value="ZF_PHD_1"/>
    <property type="match status" value="1"/>
</dbReference>
<proteinExistence type="inferred from homology"/>
<dbReference type="Proteomes" id="UP000033140">
    <property type="component" value="Unassembled WGS sequence"/>
</dbReference>
<feature type="site" description="Histone H3K4me3 binding" evidence="8">
    <location>
        <position position="261"/>
    </location>
</feature>
<accession>A0A0E9NIU0</accession>
<dbReference type="SMART" id="SM01408">
    <property type="entry name" value="ING"/>
    <property type="match status" value="1"/>
</dbReference>
<dbReference type="OMA" id="QPKGKWF"/>
<evidence type="ECO:0000256" key="7">
    <source>
        <dbReference type="ARBA" id="ARBA00023242"/>
    </source>
</evidence>
<organism evidence="14 15">
    <name type="scientific">Saitoella complicata (strain BCRC 22490 / CBS 7301 / JCM 7358 / NBRC 10748 / NRRL Y-17804)</name>
    <dbReference type="NCBI Taxonomy" id="698492"/>
    <lineage>
        <taxon>Eukaryota</taxon>
        <taxon>Fungi</taxon>
        <taxon>Dikarya</taxon>
        <taxon>Ascomycota</taxon>
        <taxon>Taphrinomycotina</taxon>
        <taxon>Taphrinomycotina incertae sedis</taxon>
        <taxon>Saitoella</taxon>
    </lineage>
</organism>
<sequence>MKATRGQAERAEKATGEIYAALNDFTDAIEALPAEIVRNFTLLREVDAKFATLQTAISQKITHFLSLPLSHPWRVALLGQIRGLLLEALPCADEKVSVASACADAVEKHLLRIEDDYARIEDEIVPVREAGIDPATLQRAKTVEEKRQEREGRLGGVKKQGIVEEGTPSKKRKLAKETSALAAAVSSPRPTIAKPHTSSTTKPVTTKPRPNASHTSSNSQHHSSHARSPSPTTTLTTIPPNAIDPDEPVYCYCQRISFGEMICCDNEGCDKEWFHLECVGLEESPKGKWYCRDCLELAEKSARSKPGANGRRRGRRN</sequence>
<feature type="compositionally biased region" description="Low complexity" evidence="12">
    <location>
        <begin position="194"/>
        <end position="240"/>
    </location>
</feature>
<evidence type="ECO:0000313" key="14">
    <source>
        <dbReference type="EMBL" id="GAO49728.1"/>
    </source>
</evidence>
<feature type="binding site" evidence="9">
    <location>
        <position position="291"/>
    </location>
    <ligand>
        <name>Zn(2+)</name>
        <dbReference type="ChEBI" id="CHEBI:29105"/>
        <label>2</label>
    </ligand>
</feature>
<keyword evidence="3 9" id="KW-0479">Metal-binding</keyword>
<dbReference type="AlphaFoldDB" id="A0A0E9NIU0"/>
<feature type="binding site" evidence="9">
    <location>
        <position position="294"/>
    </location>
    <ligand>
        <name>Zn(2+)</name>
        <dbReference type="ChEBI" id="CHEBI:29105"/>
        <label>2</label>
    </ligand>
</feature>
<dbReference type="InterPro" id="IPR019787">
    <property type="entry name" value="Znf_PHD-finger"/>
</dbReference>
<dbReference type="SUPFAM" id="SSF57903">
    <property type="entry name" value="FYVE/PHD zinc finger"/>
    <property type="match status" value="1"/>
</dbReference>
<dbReference type="Pfam" id="PF12998">
    <property type="entry name" value="ING"/>
    <property type="match status" value="1"/>
</dbReference>
<dbReference type="CDD" id="cd15587">
    <property type="entry name" value="PHD_Yng1p_like"/>
    <property type="match status" value="1"/>
</dbReference>
<feature type="binding site" evidence="9">
    <location>
        <position position="264"/>
    </location>
    <ligand>
        <name>Zn(2+)</name>
        <dbReference type="ChEBI" id="CHEBI:29105"/>
        <label>2</label>
    </ligand>
</feature>
<comment type="subunit">
    <text evidence="11">Component of an histone acetyltransferase complex. Interacts with H3K4me3 and to a lesser extent with H3K4me2.</text>
</comment>
<evidence type="ECO:0000256" key="8">
    <source>
        <dbReference type="PIRSR" id="PIRSR628651-50"/>
    </source>
</evidence>
<evidence type="ECO:0000256" key="6">
    <source>
        <dbReference type="ARBA" id="ARBA00022853"/>
    </source>
</evidence>
<feature type="binding site" evidence="9">
    <location>
        <position position="251"/>
    </location>
    <ligand>
        <name>Zn(2+)</name>
        <dbReference type="ChEBI" id="CHEBI:29105"/>
        <label>1</label>
    </ligand>
</feature>